<dbReference type="SUPFAM" id="SSF49764">
    <property type="entry name" value="HSP20-like chaperones"/>
    <property type="match status" value="1"/>
</dbReference>
<name>A0ABT6NE02_9FIRM</name>
<dbReference type="InterPro" id="IPR031107">
    <property type="entry name" value="Small_HSP"/>
</dbReference>
<sequence length="149" mass="17648">MLSITPFVKNSMQRRNGDGFEDFYNMLDDFFNNSWINDRSQTRNVFKMDIKDEENAFIVEAEMPGIKKEEIKINYIDNQLVISVESQQEQNNDQDNYIHRERRYSSQKRSVQLRDVDSSQIDAKLDEGILKIVLPKLEHKVSKTQIEIK</sequence>
<protein>
    <submittedName>
        <fullName evidence="5">Hsp20/alpha crystallin family protein</fullName>
    </submittedName>
</protein>
<organism evidence="5 6">
    <name type="scientific">Fusibacter bizertensis</name>
    <dbReference type="NCBI Taxonomy" id="1488331"/>
    <lineage>
        <taxon>Bacteria</taxon>
        <taxon>Bacillati</taxon>
        <taxon>Bacillota</taxon>
        <taxon>Clostridia</taxon>
        <taxon>Eubacteriales</taxon>
        <taxon>Eubacteriales Family XII. Incertae Sedis</taxon>
        <taxon>Fusibacter</taxon>
    </lineage>
</organism>
<dbReference type="RefSeq" id="WP_281094514.1">
    <property type="nucleotide sequence ID" value="NZ_JARYZI010000006.1"/>
</dbReference>
<feature type="domain" description="SHSP" evidence="4">
    <location>
        <begin position="39"/>
        <end position="149"/>
    </location>
</feature>
<dbReference type="PROSITE" id="PS01031">
    <property type="entry name" value="SHSP"/>
    <property type="match status" value="1"/>
</dbReference>
<dbReference type="Proteomes" id="UP001158045">
    <property type="component" value="Unassembled WGS sequence"/>
</dbReference>
<evidence type="ECO:0000313" key="6">
    <source>
        <dbReference type="Proteomes" id="UP001158045"/>
    </source>
</evidence>
<evidence type="ECO:0000256" key="2">
    <source>
        <dbReference type="RuleBase" id="RU003616"/>
    </source>
</evidence>
<comment type="caution">
    <text evidence="5">The sequence shown here is derived from an EMBL/GenBank/DDBJ whole genome shotgun (WGS) entry which is preliminary data.</text>
</comment>
<evidence type="ECO:0000259" key="4">
    <source>
        <dbReference type="PROSITE" id="PS01031"/>
    </source>
</evidence>
<dbReference type="CDD" id="cd06471">
    <property type="entry name" value="ACD_LpsHSP_like"/>
    <property type="match status" value="1"/>
</dbReference>
<dbReference type="EMBL" id="JARYZI010000006">
    <property type="protein sequence ID" value="MDH8678664.1"/>
    <property type="molecule type" value="Genomic_DNA"/>
</dbReference>
<evidence type="ECO:0000256" key="1">
    <source>
        <dbReference type="PROSITE-ProRule" id="PRU00285"/>
    </source>
</evidence>
<comment type="similarity">
    <text evidence="1 2">Belongs to the small heat shock protein (HSP20) family.</text>
</comment>
<dbReference type="InterPro" id="IPR002068">
    <property type="entry name" value="A-crystallin/Hsp20_dom"/>
</dbReference>
<dbReference type="PANTHER" id="PTHR11527">
    <property type="entry name" value="HEAT-SHOCK PROTEIN 20 FAMILY MEMBER"/>
    <property type="match status" value="1"/>
</dbReference>
<keyword evidence="6" id="KW-1185">Reference proteome</keyword>
<feature type="region of interest" description="Disordered" evidence="3">
    <location>
        <begin position="87"/>
        <end position="106"/>
    </location>
</feature>
<dbReference type="Pfam" id="PF00011">
    <property type="entry name" value="HSP20"/>
    <property type="match status" value="1"/>
</dbReference>
<gene>
    <name evidence="5" type="ORF">QE109_10925</name>
</gene>
<proteinExistence type="inferred from homology"/>
<dbReference type="Gene3D" id="2.60.40.790">
    <property type="match status" value="1"/>
</dbReference>
<reference evidence="5 6" key="1">
    <citation type="submission" date="2023-04" db="EMBL/GenBank/DDBJ databases">
        <title>Fusibacter bizertensis strain WBS, isolated from littoral bottom sediments of the Arctic seas - biochemical and genomic analysis.</title>
        <authorList>
            <person name="Brioukhanov A.L."/>
        </authorList>
    </citation>
    <scope>NUCLEOTIDE SEQUENCE [LARGE SCALE GENOMIC DNA]</scope>
    <source>
        <strain evidence="5 6">WBS</strain>
    </source>
</reference>
<evidence type="ECO:0000256" key="3">
    <source>
        <dbReference type="SAM" id="MobiDB-lite"/>
    </source>
</evidence>
<evidence type="ECO:0000313" key="5">
    <source>
        <dbReference type="EMBL" id="MDH8678664.1"/>
    </source>
</evidence>
<accession>A0ABT6NE02</accession>
<dbReference type="InterPro" id="IPR008978">
    <property type="entry name" value="HSP20-like_chaperone"/>
</dbReference>